<sequence length="675" mass="75843">MTPQRYRRSAVACQNCRERKVRCSVSVTGIPCAGCTQDGAECIVRERLRRRKQQTRLPAAHHPPQETVQVDQLRAKSSSLPILSPQASREQGASNFLPQVPQTEPLEFPGNDETLRSITERRTDVAERTGVEISSTVLGQDNNTGQVPFYTGESPGFSSILDVCTQPNQTAPRHILLSQNISASLSTQDSEYLQHKGVFTLPQNNTSTELLCAYFHHIHPIMPIIDVAVFFNYSQGGQINDLNLLLLWSIFFAATNFVSENIWSLEGYSSRKEMKHAMYCRAKCMYDNGGETDKVVLIQSALLMGFWHSKEDGHAQPWYWIGVAISLCQILGLHRDPDSAKVNSAFPTRRRPIWRRLWWTCFFRDRWLSLTLGRPMRINLEDCDLPMPSAADLLGDVAELPASITSAYIPNDLPELAECWIVLIKISKLLGEILALSYKPSGPSPTLQQFDSLQTELLQFRIPSGPGHEQSRLAMFYIYHLQLHYQAALITFYRPYITRIPNHLPPSHVKAWQSKIIKQLDSAALQTNAILNDLVRERLLAFAGPMTPTLLVPAMHIHLLGCKSTDALMRRVGFNNLELCMVVMEELQDTYAAAALYRGVFLGAIKKICPHFLAGSTMQNSNVSDPSTSHVEPPEASVVIPPLSDDALNSLLDDTSFLDFWDSFHTDSNSNDMQY</sequence>
<dbReference type="PANTHER" id="PTHR47425">
    <property type="entry name" value="FARB-RELATED"/>
    <property type="match status" value="1"/>
</dbReference>
<dbReference type="GO" id="GO:0003677">
    <property type="term" value="F:DNA binding"/>
    <property type="evidence" value="ECO:0007669"/>
    <property type="project" value="UniProtKB-KW"/>
</dbReference>
<evidence type="ECO:0000256" key="3">
    <source>
        <dbReference type="ARBA" id="ARBA00023125"/>
    </source>
</evidence>
<keyword evidence="1" id="KW-0479">Metal-binding</keyword>
<accession>A0A9X0C0J3</accession>
<dbReference type="Pfam" id="PF00172">
    <property type="entry name" value="Zn_clus"/>
    <property type="match status" value="1"/>
</dbReference>
<feature type="region of interest" description="Disordered" evidence="6">
    <location>
        <begin position="53"/>
        <end position="74"/>
    </location>
</feature>
<dbReference type="GO" id="GO:0000981">
    <property type="term" value="F:DNA-binding transcription factor activity, RNA polymerase II-specific"/>
    <property type="evidence" value="ECO:0007669"/>
    <property type="project" value="InterPro"/>
</dbReference>
<dbReference type="InterPro" id="IPR036864">
    <property type="entry name" value="Zn2-C6_fun-type_DNA-bd_sf"/>
</dbReference>
<evidence type="ECO:0000256" key="4">
    <source>
        <dbReference type="ARBA" id="ARBA00023163"/>
    </source>
</evidence>
<dbReference type="Proteomes" id="UP001149954">
    <property type="component" value="Unassembled WGS sequence"/>
</dbReference>
<comment type="caution">
    <text evidence="8">The sequence shown here is derived from an EMBL/GenBank/DDBJ whole genome shotgun (WGS) entry which is preliminary data.</text>
</comment>
<dbReference type="InterPro" id="IPR001138">
    <property type="entry name" value="Zn2Cys6_DnaBD"/>
</dbReference>
<keyword evidence="2" id="KW-0805">Transcription regulation</keyword>
<dbReference type="CDD" id="cd00067">
    <property type="entry name" value="GAL4"/>
    <property type="match status" value="1"/>
</dbReference>
<organism evidence="8 9">
    <name type="scientific">Penicillium fimorum</name>
    <dbReference type="NCBI Taxonomy" id="1882269"/>
    <lineage>
        <taxon>Eukaryota</taxon>
        <taxon>Fungi</taxon>
        <taxon>Dikarya</taxon>
        <taxon>Ascomycota</taxon>
        <taxon>Pezizomycotina</taxon>
        <taxon>Eurotiomycetes</taxon>
        <taxon>Eurotiomycetidae</taxon>
        <taxon>Eurotiales</taxon>
        <taxon>Aspergillaceae</taxon>
        <taxon>Penicillium</taxon>
    </lineage>
</organism>
<evidence type="ECO:0000256" key="2">
    <source>
        <dbReference type="ARBA" id="ARBA00023015"/>
    </source>
</evidence>
<dbReference type="SUPFAM" id="SSF57701">
    <property type="entry name" value="Zn2/Cys6 DNA-binding domain"/>
    <property type="match status" value="1"/>
</dbReference>
<dbReference type="GO" id="GO:0008270">
    <property type="term" value="F:zinc ion binding"/>
    <property type="evidence" value="ECO:0007669"/>
    <property type="project" value="InterPro"/>
</dbReference>
<dbReference type="SMART" id="SM00066">
    <property type="entry name" value="GAL4"/>
    <property type="match status" value="1"/>
</dbReference>
<reference evidence="8" key="1">
    <citation type="submission" date="2022-12" db="EMBL/GenBank/DDBJ databases">
        <authorList>
            <person name="Petersen C."/>
        </authorList>
    </citation>
    <scope>NUCLEOTIDE SEQUENCE</scope>
    <source>
        <strain evidence="8">IBT 29495</strain>
    </source>
</reference>
<dbReference type="OrthoDB" id="4161332at2759"/>
<keyword evidence="3" id="KW-0238">DNA-binding</keyword>
<evidence type="ECO:0000313" key="8">
    <source>
        <dbReference type="EMBL" id="KAJ5493642.1"/>
    </source>
</evidence>
<gene>
    <name evidence="8" type="ORF">N7463_009729</name>
</gene>
<dbReference type="Gene3D" id="4.10.240.10">
    <property type="entry name" value="Zn(2)-C6 fungal-type DNA-binding domain"/>
    <property type="match status" value="1"/>
</dbReference>
<evidence type="ECO:0000256" key="6">
    <source>
        <dbReference type="SAM" id="MobiDB-lite"/>
    </source>
</evidence>
<evidence type="ECO:0000256" key="1">
    <source>
        <dbReference type="ARBA" id="ARBA00022723"/>
    </source>
</evidence>
<evidence type="ECO:0000256" key="5">
    <source>
        <dbReference type="ARBA" id="ARBA00023242"/>
    </source>
</evidence>
<dbReference type="InterPro" id="IPR052761">
    <property type="entry name" value="Fungal_Detox/Toxin_TFs"/>
</dbReference>
<keyword evidence="5" id="KW-0539">Nucleus</keyword>
<dbReference type="EMBL" id="JAPWDS010000006">
    <property type="protein sequence ID" value="KAJ5493642.1"/>
    <property type="molecule type" value="Genomic_DNA"/>
</dbReference>
<dbReference type="PROSITE" id="PS00463">
    <property type="entry name" value="ZN2_CY6_FUNGAL_1"/>
    <property type="match status" value="1"/>
</dbReference>
<protein>
    <recommendedName>
        <fullName evidence="7">Zn(2)-C6 fungal-type domain-containing protein</fullName>
    </recommendedName>
</protein>
<reference evidence="8" key="2">
    <citation type="journal article" date="2023" name="IMA Fungus">
        <title>Comparative genomic study of the Penicillium genus elucidates a diverse pangenome and 15 lateral gene transfer events.</title>
        <authorList>
            <person name="Petersen C."/>
            <person name="Sorensen T."/>
            <person name="Nielsen M.R."/>
            <person name="Sondergaard T.E."/>
            <person name="Sorensen J.L."/>
            <person name="Fitzpatrick D.A."/>
            <person name="Frisvad J.C."/>
            <person name="Nielsen K.L."/>
        </authorList>
    </citation>
    <scope>NUCLEOTIDE SEQUENCE</scope>
    <source>
        <strain evidence="8">IBT 29495</strain>
    </source>
</reference>
<dbReference type="PANTHER" id="PTHR47425:SF3">
    <property type="entry name" value="ZN(II)2CYS6 TRANSCRIPTION FACTOR (EUROFUNG)"/>
    <property type="match status" value="1"/>
</dbReference>
<name>A0A9X0C0J3_9EURO</name>
<dbReference type="GO" id="GO:0006351">
    <property type="term" value="P:DNA-templated transcription"/>
    <property type="evidence" value="ECO:0007669"/>
    <property type="project" value="InterPro"/>
</dbReference>
<evidence type="ECO:0000313" key="9">
    <source>
        <dbReference type="Proteomes" id="UP001149954"/>
    </source>
</evidence>
<dbReference type="InterPro" id="IPR007219">
    <property type="entry name" value="XnlR_reg_dom"/>
</dbReference>
<dbReference type="AlphaFoldDB" id="A0A9X0C0J3"/>
<evidence type="ECO:0000259" key="7">
    <source>
        <dbReference type="PROSITE" id="PS50048"/>
    </source>
</evidence>
<dbReference type="CDD" id="cd12148">
    <property type="entry name" value="fungal_TF_MHR"/>
    <property type="match status" value="1"/>
</dbReference>
<dbReference type="PROSITE" id="PS50048">
    <property type="entry name" value="ZN2_CY6_FUNGAL_2"/>
    <property type="match status" value="1"/>
</dbReference>
<proteinExistence type="predicted"/>
<keyword evidence="9" id="KW-1185">Reference proteome</keyword>
<dbReference type="Pfam" id="PF04082">
    <property type="entry name" value="Fungal_trans"/>
    <property type="match status" value="1"/>
</dbReference>
<dbReference type="SMART" id="SM00906">
    <property type="entry name" value="Fungal_trans"/>
    <property type="match status" value="1"/>
</dbReference>
<feature type="domain" description="Zn(2)-C6 fungal-type" evidence="7">
    <location>
        <begin position="12"/>
        <end position="44"/>
    </location>
</feature>
<keyword evidence="4" id="KW-0804">Transcription</keyword>